<dbReference type="Gene3D" id="3.90.550.10">
    <property type="entry name" value="Spore Coat Polysaccharide Biosynthesis Protein SpsA, Chain A"/>
    <property type="match status" value="1"/>
</dbReference>
<proteinExistence type="predicted"/>
<dbReference type="InterPro" id="IPR002835">
    <property type="entry name" value="CofC"/>
</dbReference>
<protein>
    <recommendedName>
        <fullName evidence="7">2-phospho-L-lactate guanylyltransferase</fullName>
    </recommendedName>
</protein>
<keyword evidence="2" id="KW-0548">Nucleotidyltransferase</keyword>
<accession>A0A0S3F0H7</accession>
<dbReference type="EMBL" id="CP013264">
    <property type="protein sequence ID" value="ALR21147.1"/>
    <property type="molecule type" value="Genomic_DNA"/>
</dbReference>
<keyword evidence="3" id="KW-0547">Nucleotide-binding</keyword>
<dbReference type="NCBIfam" id="TIGR03552">
    <property type="entry name" value="F420_cofC"/>
    <property type="match status" value="1"/>
</dbReference>
<sequence>MAGTIIIPVKPFHEGKTRLASILTPEQRKRLSCDFFQHVLTLAKDRALNAEVLVVSRCQEALEMARKAGARSMIERGQGQNSALEQAMGRVNGSVLLLSSDLPFLITEDLAAMLALRETVDVGIATDKARAGTNALFLAQPRLIRPCFGPDSRALHEAEADRAGLRWTVVERIGLAHDVDRPEDLLFLNNRSC</sequence>
<evidence type="ECO:0000313" key="5">
    <source>
        <dbReference type="EMBL" id="ALR21147.1"/>
    </source>
</evidence>
<keyword evidence="1" id="KW-0808">Transferase</keyword>
<dbReference type="Pfam" id="PF01983">
    <property type="entry name" value="CofC"/>
    <property type="match status" value="1"/>
</dbReference>
<dbReference type="PANTHER" id="PTHR40392">
    <property type="entry name" value="2-PHOSPHO-L-LACTATE GUANYLYLTRANSFERASE"/>
    <property type="match status" value="1"/>
</dbReference>
<name>A0A0S3F0H7_9SPHN</name>
<dbReference type="KEGG" id="sbd:ATN00_13430"/>
<reference evidence="5 6" key="1">
    <citation type="submission" date="2015-11" db="EMBL/GenBank/DDBJ databases">
        <title>A Two-component Flavoprotein Monooxygenase System MeaXY Responsible for para-Hydroxylation of 2-Methyl-6-ethylaniline and 2,6-Diethylaniline in Sphingobium baderi DE-13.</title>
        <authorList>
            <person name="Cheng M."/>
            <person name="Meng Q."/>
            <person name="Yang Y."/>
            <person name="Chu C."/>
            <person name="Yan X."/>
            <person name="He J."/>
            <person name="Li S."/>
        </authorList>
    </citation>
    <scope>NUCLEOTIDE SEQUENCE [LARGE SCALE GENOMIC DNA]</scope>
    <source>
        <strain evidence="5 6">DE-13</strain>
    </source>
</reference>
<evidence type="ECO:0000313" key="6">
    <source>
        <dbReference type="Proteomes" id="UP000056968"/>
    </source>
</evidence>
<evidence type="ECO:0000256" key="4">
    <source>
        <dbReference type="ARBA" id="ARBA00023134"/>
    </source>
</evidence>
<evidence type="ECO:0000256" key="1">
    <source>
        <dbReference type="ARBA" id="ARBA00022679"/>
    </source>
</evidence>
<dbReference type="STRING" id="1332080.ATN00_13430"/>
<dbReference type="OrthoDB" id="5243750at2"/>
<gene>
    <name evidence="5" type="ORF">ATN00_13430</name>
</gene>
<dbReference type="SUPFAM" id="SSF53448">
    <property type="entry name" value="Nucleotide-diphospho-sugar transferases"/>
    <property type="match status" value="1"/>
</dbReference>
<dbReference type="RefSeq" id="WP_062065506.1">
    <property type="nucleotide sequence ID" value="NZ_CP013264.1"/>
</dbReference>
<evidence type="ECO:0000256" key="2">
    <source>
        <dbReference type="ARBA" id="ARBA00022695"/>
    </source>
</evidence>
<evidence type="ECO:0008006" key="7">
    <source>
        <dbReference type="Google" id="ProtNLM"/>
    </source>
</evidence>
<dbReference type="GO" id="GO:0005525">
    <property type="term" value="F:GTP binding"/>
    <property type="evidence" value="ECO:0007669"/>
    <property type="project" value="UniProtKB-KW"/>
</dbReference>
<dbReference type="GO" id="GO:0043814">
    <property type="term" value="F:phospholactate guanylyltransferase activity"/>
    <property type="evidence" value="ECO:0007669"/>
    <property type="project" value="InterPro"/>
</dbReference>
<evidence type="ECO:0000256" key="3">
    <source>
        <dbReference type="ARBA" id="ARBA00022741"/>
    </source>
</evidence>
<organism evidence="5 6">
    <name type="scientific">Sphingobium baderi</name>
    <dbReference type="NCBI Taxonomy" id="1332080"/>
    <lineage>
        <taxon>Bacteria</taxon>
        <taxon>Pseudomonadati</taxon>
        <taxon>Pseudomonadota</taxon>
        <taxon>Alphaproteobacteria</taxon>
        <taxon>Sphingomonadales</taxon>
        <taxon>Sphingomonadaceae</taxon>
        <taxon>Sphingobium</taxon>
    </lineage>
</organism>
<dbReference type="Proteomes" id="UP000056968">
    <property type="component" value="Chromosome"/>
</dbReference>
<dbReference type="AlphaFoldDB" id="A0A0S3F0H7"/>
<keyword evidence="6" id="KW-1185">Reference proteome</keyword>
<dbReference type="InterPro" id="IPR029044">
    <property type="entry name" value="Nucleotide-diphossugar_trans"/>
</dbReference>
<dbReference type="PANTHER" id="PTHR40392:SF1">
    <property type="entry name" value="2-PHOSPHO-L-LACTATE GUANYLYLTRANSFERASE"/>
    <property type="match status" value="1"/>
</dbReference>
<keyword evidence="4" id="KW-0342">GTP-binding</keyword>